<sequence>MATQSGTAQAERSWELAARCGYVVSGVLHGLIGLLALRLALGDESKEADQSGALQTVAQTPFGAVVLWFAVVAFVALGAWQAAIALRGRPGASSGPGERSRGERAKAAAKAVVYLALAVTSYAFATGGGSSSDQQTTDTTARLMQAPGGRLLVGVVGAAVVVVGVYHVVKGLRQKFLRDLRALPGGRVGTAVRWSGMVGYVAKGVALAVVGVLFVVAAWHANPQEAGGIDTALRTLQQQPAGDLLLALVAVGLMAFGVYSFVRARFGKV</sequence>
<keyword evidence="4" id="KW-1185">Reference proteome</keyword>
<dbReference type="Pfam" id="PF06724">
    <property type="entry name" value="DUF1206"/>
    <property type="match status" value="3"/>
</dbReference>
<comment type="caution">
    <text evidence="3">The sequence shown here is derived from an EMBL/GenBank/DDBJ whole genome shotgun (WGS) entry which is preliminary data.</text>
</comment>
<dbReference type="Proteomes" id="UP000632740">
    <property type="component" value="Unassembled WGS sequence"/>
</dbReference>
<keyword evidence="1" id="KW-1133">Transmembrane helix</keyword>
<protein>
    <submittedName>
        <fullName evidence="3">Membrane protein</fullName>
    </submittedName>
</protein>
<feature type="transmembrane region" description="Helical" evidence="1">
    <location>
        <begin position="107"/>
        <end position="125"/>
    </location>
</feature>
<dbReference type="RefSeq" id="WP_203748389.1">
    <property type="nucleotide sequence ID" value="NZ_BONK01000002.1"/>
</dbReference>
<keyword evidence="1" id="KW-0812">Transmembrane</keyword>
<evidence type="ECO:0000313" key="4">
    <source>
        <dbReference type="Proteomes" id="UP000632740"/>
    </source>
</evidence>
<feature type="transmembrane region" description="Helical" evidence="1">
    <location>
        <begin position="200"/>
        <end position="221"/>
    </location>
</feature>
<reference evidence="3" key="1">
    <citation type="submission" date="2021-01" db="EMBL/GenBank/DDBJ databases">
        <title>Whole genome shotgun sequence of Cellulomonas chitinilytica NBRC 110799.</title>
        <authorList>
            <person name="Komaki H."/>
            <person name="Tamura T."/>
        </authorList>
    </citation>
    <scope>NUCLEOTIDE SEQUENCE</scope>
    <source>
        <strain evidence="3">NBRC 110799</strain>
    </source>
</reference>
<proteinExistence type="predicted"/>
<organism evidence="3 4">
    <name type="scientific">Cellulomonas chitinilytica</name>
    <dbReference type="NCBI Taxonomy" id="398759"/>
    <lineage>
        <taxon>Bacteria</taxon>
        <taxon>Bacillati</taxon>
        <taxon>Actinomycetota</taxon>
        <taxon>Actinomycetes</taxon>
        <taxon>Micrococcales</taxon>
        <taxon>Cellulomonadaceae</taxon>
        <taxon>Cellulomonas</taxon>
    </lineage>
</organism>
<feature type="transmembrane region" description="Helical" evidence="1">
    <location>
        <begin position="151"/>
        <end position="169"/>
    </location>
</feature>
<evidence type="ECO:0000259" key="2">
    <source>
        <dbReference type="Pfam" id="PF06724"/>
    </source>
</evidence>
<gene>
    <name evidence="3" type="ORF">Cch01nite_05860</name>
</gene>
<name>A0A919P0G7_9CELL</name>
<dbReference type="EMBL" id="BONK01000002">
    <property type="protein sequence ID" value="GIG19862.1"/>
    <property type="molecule type" value="Genomic_DNA"/>
</dbReference>
<feature type="domain" description="DUF1206" evidence="2">
    <location>
        <begin position="21"/>
        <end position="87"/>
    </location>
</feature>
<dbReference type="InterPro" id="IPR009597">
    <property type="entry name" value="DUF1206"/>
</dbReference>
<evidence type="ECO:0000256" key="1">
    <source>
        <dbReference type="SAM" id="Phobius"/>
    </source>
</evidence>
<feature type="domain" description="DUF1206" evidence="2">
    <location>
        <begin position="106"/>
        <end position="173"/>
    </location>
</feature>
<dbReference type="AlphaFoldDB" id="A0A919P0G7"/>
<feature type="domain" description="DUF1206" evidence="2">
    <location>
        <begin position="198"/>
        <end position="266"/>
    </location>
</feature>
<feature type="transmembrane region" description="Helical" evidence="1">
    <location>
        <begin position="61"/>
        <end position="86"/>
    </location>
</feature>
<evidence type="ECO:0000313" key="3">
    <source>
        <dbReference type="EMBL" id="GIG19862.1"/>
    </source>
</evidence>
<feature type="transmembrane region" description="Helical" evidence="1">
    <location>
        <begin position="241"/>
        <end position="262"/>
    </location>
</feature>
<keyword evidence="1" id="KW-0472">Membrane</keyword>
<feature type="transmembrane region" description="Helical" evidence="1">
    <location>
        <begin position="20"/>
        <end position="41"/>
    </location>
</feature>
<accession>A0A919P0G7</accession>